<organism evidence="3 4">
    <name type="scientific">Ilex paraguariensis</name>
    <name type="common">yerba mate</name>
    <dbReference type="NCBI Taxonomy" id="185542"/>
    <lineage>
        <taxon>Eukaryota</taxon>
        <taxon>Viridiplantae</taxon>
        <taxon>Streptophyta</taxon>
        <taxon>Embryophyta</taxon>
        <taxon>Tracheophyta</taxon>
        <taxon>Spermatophyta</taxon>
        <taxon>Magnoliopsida</taxon>
        <taxon>eudicotyledons</taxon>
        <taxon>Gunneridae</taxon>
        <taxon>Pentapetalae</taxon>
        <taxon>asterids</taxon>
        <taxon>campanulids</taxon>
        <taxon>Aquifoliales</taxon>
        <taxon>Aquifoliaceae</taxon>
        <taxon>Ilex</taxon>
    </lineage>
</organism>
<reference evidence="3 4" key="1">
    <citation type="submission" date="2024-02" db="EMBL/GenBank/DDBJ databases">
        <authorList>
            <person name="Vignale AGUSTIN F."/>
            <person name="Sosa J E."/>
            <person name="Modenutti C."/>
        </authorList>
    </citation>
    <scope>NUCLEOTIDE SEQUENCE [LARGE SCALE GENOMIC DNA]</scope>
</reference>
<dbReference type="PANTHER" id="PTHR36322:SF3">
    <property type="entry name" value="TRANSMEMBRANE PROTEIN"/>
    <property type="match status" value="1"/>
</dbReference>
<dbReference type="EMBL" id="CAUOFW020002658">
    <property type="protein sequence ID" value="CAK9155239.1"/>
    <property type="molecule type" value="Genomic_DNA"/>
</dbReference>
<gene>
    <name evidence="3" type="ORF">ILEXP_LOCUS23632</name>
</gene>
<dbReference type="AlphaFoldDB" id="A0ABC8SDH4"/>
<comment type="caution">
    <text evidence="3">The sequence shown here is derived from an EMBL/GenBank/DDBJ whole genome shotgun (WGS) entry which is preliminary data.</text>
</comment>
<dbReference type="PANTHER" id="PTHR36322">
    <property type="entry name" value="TRANSMEMBRANE PROTEIN"/>
    <property type="match status" value="1"/>
</dbReference>
<protein>
    <submittedName>
        <fullName evidence="3">Uncharacterized protein</fullName>
    </submittedName>
</protein>
<keyword evidence="2" id="KW-0812">Transmembrane</keyword>
<keyword evidence="2" id="KW-1133">Transmembrane helix</keyword>
<proteinExistence type="predicted"/>
<dbReference type="Proteomes" id="UP001642360">
    <property type="component" value="Unassembled WGS sequence"/>
</dbReference>
<evidence type="ECO:0000256" key="1">
    <source>
        <dbReference type="SAM" id="MobiDB-lite"/>
    </source>
</evidence>
<sequence length="190" mass="21683">MAIQVLQWGGFRIWTLKAKSKQDHHHHHHHHNNPQTILIIQSDDDQHENHYHPTAAITMILTSWLNRRRIRYLFLVLCSPVLLPFLCITFPLLCAAEICLFLCRRRQLKATPPEDSGEDGLPSCEEDGGDEGEGRLLQRYLEDQLILVVGSVYDYGCGDEDNGVLDGRDDGVHGDMGVEFFESIRTPLLQ</sequence>
<keyword evidence="2" id="KW-0472">Membrane</keyword>
<accession>A0ABC8SDH4</accession>
<feature type="transmembrane region" description="Helical" evidence="2">
    <location>
        <begin position="72"/>
        <end position="93"/>
    </location>
</feature>
<keyword evidence="4" id="KW-1185">Reference proteome</keyword>
<evidence type="ECO:0000313" key="4">
    <source>
        <dbReference type="Proteomes" id="UP001642360"/>
    </source>
</evidence>
<feature type="region of interest" description="Disordered" evidence="1">
    <location>
        <begin position="111"/>
        <end position="130"/>
    </location>
</feature>
<name>A0ABC8SDH4_9AQUA</name>
<evidence type="ECO:0000256" key="2">
    <source>
        <dbReference type="SAM" id="Phobius"/>
    </source>
</evidence>
<evidence type="ECO:0000313" key="3">
    <source>
        <dbReference type="EMBL" id="CAK9155239.1"/>
    </source>
</evidence>